<dbReference type="GO" id="GO:0005524">
    <property type="term" value="F:ATP binding"/>
    <property type="evidence" value="ECO:0007669"/>
    <property type="project" value="UniProtKB-UniRule"/>
</dbReference>
<evidence type="ECO:0000256" key="7">
    <source>
        <dbReference type="HAMAP-Rule" id="MF_00208"/>
    </source>
</evidence>
<feature type="domain" description="Mur ligase N-terminal catalytic" evidence="10">
    <location>
        <begin position="22"/>
        <end position="99"/>
    </location>
</feature>
<evidence type="ECO:0000256" key="3">
    <source>
        <dbReference type="ARBA" id="ARBA00022960"/>
    </source>
</evidence>
<accession>C8XGZ1</accession>
<keyword evidence="7" id="KW-0963">Cytoplasm</keyword>
<evidence type="ECO:0000259" key="12">
    <source>
        <dbReference type="Pfam" id="PF08245"/>
    </source>
</evidence>
<keyword evidence="2 7" id="KW-0132">Cell division</keyword>
<dbReference type="SUPFAM" id="SSF63418">
    <property type="entry name" value="MurE/MurF N-terminal domain"/>
    <property type="match status" value="1"/>
</dbReference>
<dbReference type="Pfam" id="PF02875">
    <property type="entry name" value="Mur_ligase_C"/>
    <property type="match status" value="1"/>
</dbReference>
<sequence>MGEVAALTGARLERPAPTGERLTGITLRAQDVRPHDLFAALPGSRAHGAGYAGQALERGAAAVLTDRAGAELLAGTDLGSVALLVVERPREHLGAIARQLYGDPSRRLAVVGVTGTSGKTTTCYLLEAALAADGSRSAVIGTVQTRIDGQITPSALTTPEAPDLQALLAVMVERGVGAVAMEVSSHALSLGRVSGTRFAVGAFTNLSQDHLDFHHDMEDYFRAKAMLFDGRAGAHVIDVDTEYGARLAAEHPEALTVSDRPGAADWSVEMVTLAANGVQHVVLSGPGKRQVTLDLAIPGAFNVGNAAVALACVDALGRDVQQAADALATVVVPGRMERVDAGQDFLAVVDYAHKPGAVAAVLDAIGQGLAGPLIVVLGAGGDRDTGKRPMMGAESAARADVLIVTDDNPRSERPADIRAQVLAGAAPVADRRPCQVLEIGDRRAAIRRAVQLAGTGGAVVIAGKGHEQGQEIDGVVHPFSDRDELRAALVALVEPAGRAGVGPGGPGGHDLSAGPTSLHRVTDAPADRNPSSR</sequence>
<keyword evidence="3 7" id="KW-0133">Cell shape</keyword>
<evidence type="ECO:0000259" key="11">
    <source>
        <dbReference type="Pfam" id="PF02875"/>
    </source>
</evidence>
<dbReference type="GO" id="GO:0009252">
    <property type="term" value="P:peptidoglycan biosynthetic process"/>
    <property type="evidence" value="ECO:0007669"/>
    <property type="project" value="UniProtKB-UniRule"/>
</dbReference>
<evidence type="ECO:0000256" key="2">
    <source>
        <dbReference type="ARBA" id="ARBA00022618"/>
    </source>
</evidence>
<dbReference type="Pfam" id="PF01225">
    <property type="entry name" value="Mur_ligase"/>
    <property type="match status" value="1"/>
</dbReference>
<gene>
    <name evidence="7" type="primary">murE</name>
    <name evidence="13" type="ordered locus">Namu_3929</name>
</gene>
<reference evidence="13 14" key="2">
    <citation type="journal article" date="2010" name="Stand. Genomic Sci.">
        <title>Complete genome sequence of Nakamurella multipartita type strain (Y-104).</title>
        <authorList>
            <person name="Tice H."/>
            <person name="Mayilraj S."/>
            <person name="Sims D."/>
            <person name="Lapidus A."/>
            <person name="Nolan M."/>
            <person name="Lucas S."/>
            <person name="Glavina Del Rio T."/>
            <person name="Copeland A."/>
            <person name="Cheng J.F."/>
            <person name="Meincke L."/>
            <person name="Bruce D."/>
            <person name="Goodwin L."/>
            <person name="Pitluck S."/>
            <person name="Ivanova N."/>
            <person name="Mavromatis K."/>
            <person name="Ovchinnikova G."/>
            <person name="Pati A."/>
            <person name="Chen A."/>
            <person name="Palaniappan K."/>
            <person name="Land M."/>
            <person name="Hauser L."/>
            <person name="Chang Y.J."/>
            <person name="Jeffries C.D."/>
            <person name="Detter J.C."/>
            <person name="Brettin T."/>
            <person name="Rohde M."/>
            <person name="Goker M."/>
            <person name="Bristow J."/>
            <person name="Eisen J.A."/>
            <person name="Markowitz V."/>
            <person name="Hugenholtz P."/>
            <person name="Kyrpides N.C."/>
            <person name="Klenk H.P."/>
            <person name="Chen F."/>
        </authorList>
    </citation>
    <scope>NUCLEOTIDE SEQUENCE [LARGE SCALE GENOMIC DNA]</scope>
    <source>
        <strain evidence="14">ATCC 700099 / DSM 44233 / CIP 104796 / JCM 9543 / NBRC 105858 / Y-104</strain>
    </source>
</reference>
<dbReference type="UniPathway" id="UPA00219"/>
<dbReference type="GO" id="GO:0071555">
    <property type="term" value="P:cell wall organization"/>
    <property type="evidence" value="ECO:0007669"/>
    <property type="project" value="UniProtKB-KW"/>
</dbReference>
<evidence type="ECO:0000256" key="9">
    <source>
        <dbReference type="SAM" id="MobiDB-lite"/>
    </source>
</evidence>
<feature type="modified residue" description="N6-carboxylysine" evidence="7">
    <location>
        <position position="224"/>
    </location>
</feature>
<comment type="subcellular location">
    <subcellularLocation>
        <location evidence="7 8">Cytoplasm</location>
    </subcellularLocation>
</comment>
<protein>
    <recommendedName>
        <fullName evidence="7">UDP-N-acetylmuramoyl-L-alanyl-D-glutamate--2,6-diaminopimelate ligase</fullName>
        <ecNumber evidence="7">6.3.2.13</ecNumber>
    </recommendedName>
    <alternativeName>
        <fullName evidence="7">Meso-A2pm-adding enzyme</fullName>
    </alternativeName>
    <alternativeName>
        <fullName evidence="7">Meso-diaminopimelate-adding enzyme</fullName>
    </alternativeName>
    <alternativeName>
        <fullName evidence="7">UDP-MurNAc-L-Ala-D-Glu:meso-diaminopimelate ligase</fullName>
    </alternativeName>
    <alternativeName>
        <fullName evidence="7">UDP-MurNAc-tripeptide synthetase</fullName>
    </alternativeName>
    <alternativeName>
        <fullName evidence="7">UDP-N-acetylmuramyl-tripeptide synthetase</fullName>
    </alternativeName>
</protein>
<comment type="caution">
    <text evidence="7">Lacks conserved residue(s) required for the propagation of feature annotation.</text>
</comment>
<feature type="short sequence motif" description="Meso-diaminopimelate recognition motif" evidence="7">
    <location>
        <begin position="407"/>
        <end position="410"/>
    </location>
</feature>
<dbReference type="HOGENOM" id="CLU_022291_4_1_11"/>
<dbReference type="GO" id="GO:0051301">
    <property type="term" value="P:cell division"/>
    <property type="evidence" value="ECO:0007669"/>
    <property type="project" value="UniProtKB-KW"/>
</dbReference>
<dbReference type="SUPFAM" id="SSF53623">
    <property type="entry name" value="MurD-like peptide ligases, catalytic domain"/>
    <property type="match status" value="1"/>
</dbReference>
<keyword evidence="7" id="KW-0067">ATP-binding</keyword>
<dbReference type="InterPro" id="IPR036565">
    <property type="entry name" value="Mur-like_cat_sf"/>
</dbReference>
<comment type="PTM">
    <text evidence="7">Carboxylation is probably crucial for Mg(2+) binding and, consequently, for the gamma-phosphate positioning of ATP.</text>
</comment>
<dbReference type="InterPro" id="IPR036615">
    <property type="entry name" value="Mur_ligase_C_dom_sf"/>
</dbReference>
<comment type="function">
    <text evidence="7">Catalyzes the addition of meso-diaminopimelic acid to the nucleotide precursor UDP-N-acetylmuramoyl-L-alanyl-D-glutamate (UMAG) in the biosynthesis of bacterial cell-wall peptidoglycan.</text>
</comment>
<feature type="binding site" evidence="7">
    <location>
        <begin position="115"/>
        <end position="121"/>
    </location>
    <ligand>
        <name>ATP</name>
        <dbReference type="ChEBI" id="CHEBI:30616"/>
    </ligand>
</feature>
<dbReference type="NCBIfam" id="TIGR01085">
    <property type="entry name" value="murE"/>
    <property type="match status" value="1"/>
</dbReference>
<keyword evidence="7" id="KW-0436">Ligase</keyword>
<evidence type="ECO:0000256" key="4">
    <source>
        <dbReference type="ARBA" id="ARBA00022984"/>
    </source>
</evidence>
<dbReference type="EC" id="6.3.2.13" evidence="7"/>
<reference evidence="14" key="1">
    <citation type="submission" date="2009-09" db="EMBL/GenBank/DDBJ databases">
        <title>The complete genome of Nakamurella multipartita DSM 44233.</title>
        <authorList>
            <consortium name="US DOE Joint Genome Institute (JGI-PGF)"/>
            <person name="Lucas S."/>
            <person name="Copeland A."/>
            <person name="Lapidus A."/>
            <person name="Glavina del Rio T."/>
            <person name="Dalin E."/>
            <person name="Tice H."/>
            <person name="Bruce D."/>
            <person name="Goodwin L."/>
            <person name="Pitluck S."/>
            <person name="Kyrpides N."/>
            <person name="Mavromatis K."/>
            <person name="Ivanova N."/>
            <person name="Ovchinnikova G."/>
            <person name="Sims D."/>
            <person name="Meincke L."/>
            <person name="Brettin T."/>
            <person name="Detter J.C."/>
            <person name="Han C."/>
            <person name="Larimer F."/>
            <person name="Land M."/>
            <person name="Hauser L."/>
            <person name="Markowitz V."/>
            <person name="Cheng J.-F."/>
            <person name="Hugenholtz P."/>
            <person name="Woyke T."/>
            <person name="Wu D."/>
            <person name="Klenk H.-P."/>
            <person name="Eisen J.A."/>
        </authorList>
    </citation>
    <scope>NUCLEOTIDE SEQUENCE [LARGE SCALE GENOMIC DNA]</scope>
    <source>
        <strain evidence="14">ATCC 700099 / DSM 44233 / CIP 104796 / JCM 9543 / NBRC 105858 / Y-104</strain>
    </source>
</reference>
<dbReference type="InterPro" id="IPR005761">
    <property type="entry name" value="UDP-N-AcMur-Glu-dNH2Pim_ligase"/>
</dbReference>
<dbReference type="InterPro" id="IPR013221">
    <property type="entry name" value="Mur_ligase_cen"/>
</dbReference>
<comment type="pathway">
    <text evidence="7 8">Cell wall biogenesis; peptidoglycan biosynthesis.</text>
</comment>
<keyword evidence="7" id="KW-0460">Magnesium</keyword>
<keyword evidence="14" id="KW-1185">Reference proteome</keyword>
<dbReference type="InterPro" id="IPR000713">
    <property type="entry name" value="Mur_ligase_N"/>
</dbReference>
<dbReference type="Gene3D" id="3.40.1190.10">
    <property type="entry name" value="Mur-like, catalytic domain"/>
    <property type="match status" value="1"/>
</dbReference>
<feature type="binding site" evidence="7">
    <location>
        <position position="467"/>
    </location>
    <ligand>
        <name>meso-2,6-diaminopimelate</name>
        <dbReference type="ChEBI" id="CHEBI:57791"/>
    </ligand>
</feature>
<feature type="binding site" evidence="7">
    <location>
        <position position="192"/>
    </location>
    <ligand>
        <name>UDP-N-acetyl-alpha-D-muramoyl-L-alanyl-D-glutamate</name>
        <dbReference type="ChEBI" id="CHEBI:83900"/>
    </ligand>
</feature>
<dbReference type="NCBIfam" id="NF001126">
    <property type="entry name" value="PRK00139.1-4"/>
    <property type="match status" value="1"/>
</dbReference>
<dbReference type="GO" id="GO:0008765">
    <property type="term" value="F:UDP-N-acetylmuramoylalanyl-D-glutamate-2,6-diaminopimelate ligase activity"/>
    <property type="evidence" value="ECO:0007669"/>
    <property type="project" value="UniProtKB-UniRule"/>
</dbReference>
<dbReference type="FunCoup" id="C8XGZ1">
    <property type="interactions" value="274"/>
</dbReference>
<feature type="domain" description="Mur ligase central" evidence="12">
    <location>
        <begin position="113"/>
        <end position="313"/>
    </location>
</feature>
<dbReference type="Proteomes" id="UP000002218">
    <property type="component" value="Chromosome"/>
</dbReference>
<dbReference type="SUPFAM" id="SSF53244">
    <property type="entry name" value="MurD-like peptide ligases, peptide-binding domain"/>
    <property type="match status" value="1"/>
</dbReference>
<dbReference type="InParanoid" id="C8XGZ1"/>
<dbReference type="STRING" id="479431.Namu_3929"/>
<dbReference type="AlphaFoldDB" id="C8XGZ1"/>
<organism evidence="13 14">
    <name type="scientific">Nakamurella multipartita (strain ATCC 700099 / DSM 44233 / CIP 104796 / JCM 9543 / NBRC 105858 / Y-104)</name>
    <name type="common">Microsphaera multipartita</name>
    <dbReference type="NCBI Taxonomy" id="479431"/>
    <lineage>
        <taxon>Bacteria</taxon>
        <taxon>Bacillati</taxon>
        <taxon>Actinomycetota</taxon>
        <taxon>Actinomycetes</taxon>
        <taxon>Nakamurellales</taxon>
        <taxon>Nakamurellaceae</taxon>
        <taxon>Nakamurella</taxon>
    </lineage>
</organism>
<dbReference type="GO" id="GO:0005737">
    <property type="term" value="C:cytoplasm"/>
    <property type="evidence" value="ECO:0007669"/>
    <property type="project" value="UniProtKB-SubCell"/>
</dbReference>
<dbReference type="eggNOG" id="COG0769">
    <property type="taxonomic scope" value="Bacteria"/>
</dbReference>
<dbReference type="GO" id="GO:0008360">
    <property type="term" value="P:regulation of cell shape"/>
    <property type="evidence" value="ECO:0007669"/>
    <property type="project" value="UniProtKB-KW"/>
</dbReference>
<proteinExistence type="inferred from homology"/>
<dbReference type="Gene3D" id="3.90.190.20">
    <property type="entry name" value="Mur ligase, C-terminal domain"/>
    <property type="match status" value="1"/>
</dbReference>
<evidence type="ECO:0000259" key="10">
    <source>
        <dbReference type="Pfam" id="PF01225"/>
    </source>
</evidence>
<feature type="binding site" evidence="7">
    <location>
        <begin position="407"/>
        <end position="410"/>
    </location>
    <ligand>
        <name>meso-2,6-diaminopimelate</name>
        <dbReference type="ChEBI" id="CHEBI:57791"/>
    </ligand>
</feature>
<dbReference type="Pfam" id="PF08245">
    <property type="entry name" value="Mur_ligase_M"/>
    <property type="match status" value="1"/>
</dbReference>
<feature type="domain" description="Mur ligase C-terminal" evidence="11">
    <location>
        <begin position="334"/>
        <end position="465"/>
    </location>
</feature>
<name>C8XGZ1_NAKMY</name>
<keyword evidence="6 7" id="KW-0961">Cell wall biogenesis/degradation</keyword>
<dbReference type="PANTHER" id="PTHR23135:SF4">
    <property type="entry name" value="UDP-N-ACETYLMURAMOYL-L-ALANYL-D-GLUTAMATE--2,6-DIAMINOPIMELATE LIGASE MURE HOMOLOG, CHLOROPLASTIC"/>
    <property type="match status" value="1"/>
</dbReference>
<dbReference type="Gene3D" id="3.40.1390.10">
    <property type="entry name" value="MurE/MurF, N-terminal domain"/>
    <property type="match status" value="1"/>
</dbReference>
<feature type="region of interest" description="Disordered" evidence="9">
    <location>
        <begin position="499"/>
        <end position="533"/>
    </location>
</feature>
<dbReference type="HAMAP" id="MF_00208">
    <property type="entry name" value="MurE"/>
    <property type="match status" value="1"/>
</dbReference>
<evidence type="ECO:0000256" key="1">
    <source>
        <dbReference type="ARBA" id="ARBA00005898"/>
    </source>
</evidence>
<dbReference type="GO" id="GO:0000287">
    <property type="term" value="F:magnesium ion binding"/>
    <property type="evidence" value="ECO:0007669"/>
    <property type="project" value="UniProtKB-UniRule"/>
</dbReference>
<dbReference type="InterPro" id="IPR004101">
    <property type="entry name" value="Mur_ligase_C"/>
</dbReference>
<evidence type="ECO:0000313" key="13">
    <source>
        <dbReference type="EMBL" id="ACV80222.1"/>
    </source>
</evidence>
<evidence type="ECO:0000313" key="14">
    <source>
        <dbReference type="Proteomes" id="UP000002218"/>
    </source>
</evidence>
<feature type="binding site" evidence="7">
    <location>
        <position position="383"/>
    </location>
    <ligand>
        <name>meso-2,6-diaminopimelate</name>
        <dbReference type="ChEBI" id="CHEBI:57791"/>
    </ligand>
</feature>
<dbReference type="InterPro" id="IPR035911">
    <property type="entry name" value="MurE/MurF_N"/>
</dbReference>
<feature type="binding site" evidence="7">
    <location>
        <position position="463"/>
    </location>
    <ligand>
        <name>meso-2,6-diaminopimelate</name>
        <dbReference type="ChEBI" id="CHEBI:57791"/>
    </ligand>
</feature>
<keyword evidence="5 7" id="KW-0131">Cell cycle</keyword>
<dbReference type="PANTHER" id="PTHR23135">
    <property type="entry name" value="MUR LIGASE FAMILY MEMBER"/>
    <property type="match status" value="1"/>
</dbReference>
<keyword evidence="4 7" id="KW-0573">Peptidoglycan synthesis</keyword>
<feature type="binding site" evidence="7">
    <location>
        <position position="27"/>
    </location>
    <ligand>
        <name>UDP-N-acetyl-alpha-D-muramoyl-L-alanyl-D-glutamate</name>
        <dbReference type="ChEBI" id="CHEBI:83900"/>
    </ligand>
</feature>
<feature type="binding site" evidence="7">
    <location>
        <position position="184"/>
    </location>
    <ligand>
        <name>UDP-N-acetyl-alpha-D-muramoyl-L-alanyl-D-glutamate</name>
        <dbReference type="ChEBI" id="CHEBI:83900"/>
    </ligand>
</feature>
<comment type="cofactor">
    <cofactor evidence="7">
        <name>Mg(2+)</name>
        <dbReference type="ChEBI" id="CHEBI:18420"/>
    </cofactor>
</comment>
<evidence type="ECO:0000256" key="6">
    <source>
        <dbReference type="ARBA" id="ARBA00023316"/>
    </source>
</evidence>
<keyword evidence="7" id="KW-0547">Nucleotide-binding</keyword>
<feature type="binding site" evidence="7">
    <location>
        <begin position="157"/>
        <end position="158"/>
    </location>
    <ligand>
        <name>UDP-N-acetyl-alpha-D-muramoyl-L-alanyl-D-glutamate</name>
        <dbReference type="ChEBI" id="CHEBI:83900"/>
    </ligand>
</feature>
<feature type="compositionally biased region" description="Gly residues" evidence="9">
    <location>
        <begin position="499"/>
        <end position="508"/>
    </location>
</feature>
<evidence type="ECO:0000256" key="5">
    <source>
        <dbReference type="ARBA" id="ARBA00023306"/>
    </source>
</evidence>
<dbReference type="KEGG" id="nml:Namu_3929"/>
<evidence type="ECO:0000256" key="8">
    <source>
        <dbReference type="RuleBase" id="RU004135"/>
    </source>
</evidence>
<comment type="similarity">
    <text evidence="1 7">Belongs to the MurCDEF family. MurE subfamily.</text>
</comment>
<dbReference type="EMBL" id="CP001737">
    <property type="protein sequence ID" value="ACV80222.1"/>
    <property type="molecule type" value="Genomic_DNA"/>
</dbReference>
<comment type="catalytic activity">
    <reaction evidence="7">
        <text>UDP-N-acetyl-alpha-D-muramoyl-L-alanyl-D-glutamate + meso-2,6-diaminopimelate + ATP = UDP-N-acetyl-alpha-D-muramoyl-L-alanyl-gamma-D-glutamyl-meso-2,6-diaminopimelate + ADP + phosphate + H(+)</text>
        <dbReference type="Rhea" id="RHEA:23676"/>
        <dbReference type="ChEBI" id="CHEBI:15378"/>
        <dbReference type="ChEBI" id="CHEBI:30616"/>
        <dbReference type="ChEBI" id="CHEBI:43474"/>
        <dbReference type="ChEBI" id="CHEBI:57791"/>
        <dbReference type="ChEBI" id="CHEBI:83900"/>
        <dbReference type="ChEBI" id="CHEBI:83905"/>
        <dbReference type="ChEBI" id="CHEBI:456216"/>
        <dbReference type="EC" id="6.3.2.13"/>
    </reaction>
</comment>
<dbReference type="NCBIfam" id="NF001124">
    <property type="entry name" value="PRK00139.1-2"/>
    <property type="match status" value="1"/>
</dbReference>